<dbReference type="Proteomes" id="UP000315226">
    <property type="component" value="Unassembled WGS sequence"/>
</dbReference>
<comment type="caution">
    <text evidence="3">The sequence shown here is derived from an EMBL/GenBank/DDBJ whole genome shotgun (WGS) entry which is preliminary data.</text>
</comment>
<sequence>MDSKAFSGGLAELRELRDEIKPLLRDLTKLQAELDKLQTRRDRRIVELGAFEKAKADRIATSAGVSVIDVVALVPSLGPQSPPSSPADAPANDPRRRRSSGAAGG</sequence>
<organism evidence="3 4">
    <name type="scientific">Streptomyces gardneri</name>
    <dbReference type="NCBI Taxonomy" id="66892"/>
    <lineage>
        <taxon>Bacteria</taxon>
        <taxon>Bacillati</taxon>
        <taxon>Actinomycetota</taxon>
        <taxon>Actinomycetes</taxon>
        <taxon>Kitasatosporales</taxon>
        <taxon>Streptomycetaceae</taxon>
        <taxon>Streptomyces</taxon>
    </lineage>
</organism>
<gene>
    <name evidence="3" type="ORF">SGA01_77670</name>
</gene>
<keyword evidence="1" id="KW-0175">Coiled coil</keyword>
<dbReference type="AlphaFoldDB" id="A0A4Y3RX77"/>
<evidence type="ECO:0000313" key="4">
    <source>
        <dbReference type="Proteomes" id="UP000315226"/>
    </source>
</evidence>
<dbReference type="EMBL" id="BJMN01000081">
    <property type="protein sequence ID" value="GEB62162.1"/>
    <property type="molecule type" value="Genomic_DNA"/>
</dbReference>
<accession>A0A4Y3RX77</accession>
<evidence type="ECO:0000313" key="3">
    <source>
        <dbReference type="EMBL" id="GEB62162.1"/>
    </source>
</evidence>
<feature type="coiled-coil region" evidence="1">
    <location>
        <begin position="13"/>
        <end position="47"/>
    </location>
</feature>
<reference evidence="3 4" key="1">
    <citation type="submission" date="2019-06" db="EMBL/GenBank/DDBJ databases">
        <title>Whole genome shotgun sequence of Streptomyces gardneri NBRC 12865.</title>
        <authorList>
            <person name="Hosoyama A."/>
            <person name="Uohara A."/>
            <person name="Ohji S."/>
            <person name="Ichikawa N."/>
        </authorList>
    </citation>
    <scope>NUCLEOTIDE SEQUENCE [LARGE SCALE GENOMIC DNA]</scope>
    <source>
        <strain evidence="3 4">NBRC 12865</strain>
    </source>
</reference>
<proteinExistence type="predicted"/>
<evidence type="ECO:0000256" key="1">
    <source>
        <dbReference type="SAM" id="Coils"/>
    </source>
</evidence>
<protein>
    <submittedName>
        <fullName evidence="3">Uncharacterized protein</fullName>
    </submittedName>
</protein>
<dbReference type="RefSeq" id="WP_229918581.1">
    <property type="nucleotide sequence ID" value="NZ_BJMN01000081.1"/>
</dbReference>
<name>A0A4Y3RX77_9ACTN</name>
<keyword evidence="4" id="KW-1185">Reference proteome</keyword>
<feature type="region of interest" description="Disordered" evidence="2">
    <location>
        <begin position="76"/>
        <end position="105"/>
    </location>
</feature>
<evidence type="ECO:0000256" key="2">
    <source>
        <dbReference type="SAM" id="MobiDB-lite"/>
    </source>
</evidence>